<comment type="caution">
    <text evidence="2">The sequence shown here is derived from an EMBL/GenBank/DDBJ whole genome shotgun (WGS) entry which is preliminary data.</text>
</comment>
<dbReference type="AlphaFoldDB" id="A0A8X6J3L0"/>
<sequence>MVYRTLLKSYDLRSSGSCAELQREQPHGRVADDQVSRGLRWWTPTEFHSGDFRCRSRGHAEQHDKCHSGVHGVRPHSWNKLCDSGLRLQLQRQKRTQNHQDEHTCHAGESYSER</sequence>
<accession>A0A8X6J3L0</accession>
<evidence type="ECO:0000313" key="2">
    <source>
        <dbReference type="EMBL" id="GFS31420.1"/>
    </source>
</evidence>
<dbReference type="EMBL" id="BMAV01024244">
    <property type="protein sequence ID" value="GFS31420.1"/>
    <property type="molecule type" value="Genomic_DNA"/>
</dbReference>
<evidence type="ECO:0000313" key="3">
    <source>
        <dbReference type="Proteomes" id="UP000886998"/>
    </source>
</evidence>
<keyword evidence="3" id="KW-1185">Reference proteome</keyword>
<dbReference type="Proteomes" id="UP000886998">
    <property type="component" value="Unassembled WGS sequence"/>
</dbReference>
<feature type="region of interest" description="Disordered" evidence="1">
    <location>
        <begin position="92"/>
        <end position="114"/>
    </location>
</feature>
<evidence type="ECO:0000256" key="1">
    <source>
        <dbReference type="SAM" id="MobiDB-lite"/>
    </source>
</evidence>
<name>A0A8X6J3L0_9ARAC</name>
<protein>
    <submittedName>
        <fullName evidence="2">Uncharacterized protein</fullName>
    </submittedName>
</protein>
<gene>
    <name evidence="2" type="ORF">TNIN_24291</name>
</gene>
<dbReference type="OrthoDB" id="10319991at2759"/>
<proteinExistence type="predicted"/>
<organism evidence="2 3">
    <name type="scientific">Trichonephila inaurata madagascariensis</name>
    <dbReference type="NCBI Taxonomy" id="2747483"/>
    <lineage>
        <taxon>Eukaryota</taxon>
        <taxon>Metazoa</taxon>
        <taxon>Ecdysozoa</taxon>
        <taxon>Arthropoda</taxon>
        <taxon>Chelicerata</taxon>
        <taxon>Arachnida</taxon>
        <taxon>Araneae</taxon>
        <taxon>Araneomorphae</taxon>
        <taxon>Entelegynae</taxon>
        <taxon>Araneoidea</taxon>
        <taxon>Nephilidae</taxon>
        <taxon>Trichonephila</taxon>
        <taxon>Trichonephila inaurata</taxon>
    </lineage>
</organism>
<reference evidence="2" key="1">
    <citation type="submission" date="2020-08" db="EMBL/GenBank/DDBJ databases">
        <title>Multicomponent nature underlies the extraordinary mechanical properties of spider dragline silk.</title>
        <authorList>
            <person name="Kono N."/>
            <person name="Nakamura H."/>
            <person name="Mori M."/>
            <person name="Yoshida Y."/>
            <person name="Ohtoshi R."/>
            <person name="Malay A.D."/>
            <person name="Moran D.A.P."/>
            <person name="Tomita M."/>
            <person name="Numata K."/>
            <person name="Arakawa K."/>
        </authorList>
    </citation>
    <scope>NUCLEOTIDE SEQUENCE</scope>
</reference>
<feature type="compositionally biased region" description="Basic and acidic residues" evidence="1">
    <location>
        <begin position="98"/>
        <end position="114"/>
    </location>
</feature>